<feature type="domain" description="C2H2-type" evidence="3">
    <location>
        <begin position="360"/>
        <end position="387"/>
    </location>
</feature>
<dbReference type="InterPro" id="IPR013087">
    <property type="entry name" value="Znf_C2H2_type"/>
</dbReference>
<dbReference type="OrthoDB" id="8922241at2759"/>
<feature type="region of interest" description="Disordered" evidence="2">
    <location>
        <begin position="263"/>
        <end position="325"/>
    </location>
</feature>
<sequence length="451" mass="47450">MNASSHSCDGLFAPKHGCSSSALGQGELLCPQLTSDLSNAFAQDSVPPWAAMQLPEDIGSDAAAQPPCIVPSLQDNGDYVVGGSTPIAQEMGIFSAAQVPGEDDWSALFAGVPGGAPPFPFDASHHPCGARSHPTLSQSCYDVSTKLGHPHASVPSPGIYGVAPNAPIMLSSSLPTDVHLDPLEPSLGSQSGPEPWNMPDSISSHPNNPYLTPPLSPFPLPSAQFANSVAGGSTSSMSLDLSSTPYWLPSPVPTALSPSIPSDAFSITTDPEASSSPANTMCASGKRKRSPSRSSSERAPRKSSPDSPDAPPSSPPSPPQYTPSQYTGRFRHLAISRHTSRLAQLTSTSLPAPLKTGDAYACPVCARPCRDRSGAQRHIRAHFRGEHAGFVCAGVRIAADDPRTRSAAERCWEDDAGQVWFGGCWSEMSRRDALRRHARLNPVCRQGLPPI</sequence>
<feature type="compositionally biased region" description="Pro residues" evidence="2">
    <location>
        <begin position="308"/>
        <end position="321"/>
    </location>
</feature>
<gene>
    <name evidence="4" type="ORF">PsYK624_091220</name>
</gene>
<keyword evidence="5" id="KW-1185">Reference proteome</keyword>
<evidence type="ECO:0000313" key="4">
    <source>
        <dbReference type="EMBL" id="GJE92963.1"/>
    </source>
</evidence>
<organism evidence="4 5">
    <name type="scientific">Phanerochaete sordida</name>
    <dbReference type="NCBI Taxonomy" id="48140"/>
    <lineage>
        <taxon>Eukaryota</taxon>
        <taxon>Fungi</taxon>
        <taxon>Dikarya</taxon>
        <taxon>Basidiomycota</taxon>
        <taxon>Agaricomycotina</taxon>
        <taxon>Agaricomycetes</taxon>
        <taxon>Polyporales</taxon>
        <taxon>Phanerochaetaceae</taxon>
        <taxon>Phanerochaete</taxon>
    </lineage>
</organism>
<dbReference type="PROSITE" id="PS00028">
    <property type="entry name" value="ZINC_FINGER_C2H2_1"/>
    <property type="match status" value="1"/>
</dbReference>
<keyword evidence="1" id="KW-0862">Zinc</keyword>
<evidence type="ECO:0000256" key="2">
    <source>
        <dbReference type="SAM" id="MobiDB-lite"/>
    </source>
</evidence>
<keyword evidence="1" id="KW-0479">Metal-binding</keyword>
<name>A0A9P3GDM0_9APHY</name>
<protein>
    <recommendedName>
        <fullName evidence="3">C2H2-type domain-containing protein</fullName>
    </recommendedName>
</protein>
<feature type="compositionally biased region" description="Polar residues" evidence="2">
    <location>
        <begin position="263"/>
        <end position="282"/>
    </location>
</feature>
<dbReference type="Proteomes" id="UP000703269">
    <property type="component" value="Unassembled WGS sequence"/>
</dbReference>
<comment type="caution">
    <text evidence="4">The sequence shown here is derived from an EMBL/GenBank/DDBJ whole genome shotgun (WGS) entry which is preliminary data.</text>
</comment>
<reference evidence="4 5" key="1">
    <citation type="submission" date="2021-08" db="EMBL/GenBank/DDBJ databases">
        <title>Draft Genome Sequence of Phanerochaete sordida strain YK-624.</title>
        <authorList>
            <person name="Mori T."/>
            <person name="Dohra H."/>
            <person name="Suzuki T."/>
            <person name="Kawagishi H."/>
            <person name="Hirai H."/>
        </authorList>
    </citation>
    <scope>NUCLEOTIDE SEQUENCE [LARGE SCALE GENOMIC DNA]</scope>
    <source>
        <strain evidence="4 5">YK-624</strain>
    </source>
</reference>
<accession>A0A9P3GDM0</accession>
<evidence type="ECO:0000259" key="3">
    <source>
        <dbReference type="PROSITE" id="PS50157"/>
    </source>
</evidence>
<feature type="region of interest" description="Disordered" evidence="2">
    <location>
        <begin position="180"/>
        <end position="215"/>
    </location>
</feature>
<dbReference type="EMBL" id="BPQB01000029">
    <property type="protein sequence ID" value="GJE92963.1"/>
    <property type="molecule type" value="Genomic_DNA"/>
</dbReference>
<evidence type="ECO:0000256" key="1">
    <source>
        <dbReference type="PROSITE-ProRule" id="PRU00042"/>
    </source>
</evidence>
<feature type="compositionally biased region" description="Basic and acidic residues" evidence="2">
    <location>
        <begin position="295"/>
        <end position="304"/>
    </location>
</feature>
<dbReference type="GO" id="GO:0008270">
    <property type="term" value="F:zinc ion binding"/>
    <property type="evidence" value="ECO:0007669"/>
    <property type="project" value="UniProtKB-KW"/>
</dbReference>
<keyword evidence="1" id="KW-0863">Zinc-finger</keyword>
<dbReference type="AlphaFoldDB" id="A0A9P3GDM0"/>
<proteinExistence type="predicted"/>
<dbReference type="PROSITE" id="PS50157">
    <property type="entry name" value="ZINC_FINGER_C2H2_2"/>
    <property type="match status" value="1"/>
</dbReference>
<evidence type="ECO:0000313" key="5">
    <source>
        <dbReference type="Proteomes" id="UP000703269"/>
    </source>
</evidence>